<accession>X1MXV1</accession>
<dbReference type="Gene3D" id="1.10.10.10">
    <property type="entry name" value="Winged helix-like DNA-binding domain superfamily/Winged helix DNA-binding domain"/>
    <property type="match status" value="1"/>
</dbReference>
<sequence>MMIDLITRIAWLYYKEGLRASQIASTLGLSRSKIGRLLQ</sequence>
<evidence type="ECO:0000313" key="1">
    <source>
        <dbReference type="EMBL" id="GAI19470.1"/>
    </source>
</evidence>
<feature type="non-terminal residue" evidence="1">
    <location>
        <position position="39"/>
    </location>
</feature>
<dbReference type="EMBL" id="BARV01022349">
    <property type="protein sequence ID" value="GAI19470.1"/>
    <property type="molecule type" value="Genomic_DNA"/>
</dbReference>
<comment type="caution">
    <text evidence="1">The sequence shown here is derived from an EMBL/GenBank/DDBJ whole genome shotgun (WGS) entry which is preliminary data.</text>
</comment>
<gene>
    <name evidence="1" type="ORF">S06H3_36866</name>
</gene>
<protein>
    <submittedName>
        <fullName evidence="1">Uncharacterized protein</fullName>
    </submittedName>
</protein>
<dbReference type="AlphaFoldDB" id="X1MXV1"/>
<proteinExistence type="predicted"/>
<name>X1MXV1_9ZZZZ</name>
<reference evidence="1" key="1">
    <citation type="journal article" date="2014" name="Front. Microbiol.">
        <title>High frequency of phylogenetically diverse reductive dehalogenase-homologous genes in deep subseafloor sedimentary metagenomes.</title>
        <authorList>
            <person name="Kawai M."/>
            <person name="Futagami T."/>
            <person name="Toyoda A."/>
            <person name="Takaki Y."/>
            <person name="Nishi S."/>
            <person name="Hori S."/>
            <person name="Arai W."/>
            <person name="Tsubouchi T."/>
            <person name="Morono Y."/>
            <person name="Uchiyama I."/>
            <person name="Ito T."/>
            <person name="Fujiyama A."/>
            <person name="Inagaki F."/>
            <person name="Takami H."/>
        </authorList>
    </citation>
    <scope>NUCLEOTIDE SEQUENCE</scope>
    <source>
        <strain evidence="1">Expedition CK06-06</strain>
    </source>
</reference>
<organism evidence="1">
    <name type="scientific">marine sediment metagenome</name>
    <dbReference type="NCBI Taxonomy" id="412755"/>
    <lineage>
        <taxon>unclassified sequences</taxon>
        <taxon>metagenomes</taxon>
        <taxon>ecological metagenomes</taxon>
    </lineage>
</organism>
<dbReference type="InterPro" id="IPR036388">
    <property type="entry name" value="WH-like_DNA-bd_sf"/>
</dbReference>